<proteinExistence type="predicted"/>
<evidence type="ECO:0000256" key="10">
    <source>
        <dbReference type="ARBA" id="ARBA00023242"/>
    </source>
</evidence>
<protein>
    <recommendedName>
        <fullName evidence="12">Endonuclease/exonuclease/phosphatase domain-containing protein</fullName>
    </recommendedName>
</protein>
<evidence type="ECO:0000256" key="8">
    <source>
        <dbReference type="ARBA" id="ARBA00022842"/>
    </source>
</evidence>
<dbReference type="PANTHER" id="PTHR15822:SF4">
    <property type="entry name" value="TYROSYL-DNA PHOSPHODIESTERASE 2"/>
    <property type="match status" value="1"/>
</dbReference>
<organism evidence="13 14">
    <name type="scientific">Emiliania huxleyi (strain CCMP1516)</name>
    <dbReference type="NCBI Taxonomy" id="280463"/>
    <lineage>
        <taxon>Eukaryota</taxon>
        <taxon>Haptista</taxon>
        <taxon>Haptophyta</taxon>
        <taxon>Prymnesiophyceae</taxon>
        <taxon>Isochrysidales</taxon>
        <taxon>Noelaerhabdaceae</taxon>
        <taxon>Emiliania</taxon>
    </lineage>
</organism>
<evidence type="ECO:0000313" key="13">
    <source>
        <dbReference type="EnsemblProtists" id="EOD33600"/>
    </source>
</evidence>
<keyword evidence="5" id="KW-0479">Metal-binding</keyword>
<evidence type="ECO:0000256" key="4">
    <source>
        <dbReference type="ARBA" id="ARBA00022722"/>
    </source>
</evidence>
<evidence type="ECO:0000259" key="12">
    <source>
        <dbReference type="Pfam" id="PF03372"/>
    </source>
</evidence>
<sequence length="392" mass="41972">MAIFRLLAASAPAPRLSVLTYNVFCGPPTPTPLAGTLDGSARLAGQISKLRELAPDVICLQEVVSDGVRERYAHALSDMYDASFVLTADEFRCRAGRMMRLALDHVGPQTTIGGFLLGSVQSGLVILHKRATLERDGLATAFPFEDQAGDLLNRFRPRGALAVPLRLRGDGSRLLVVNTHANAESGDQLFDLSRLLSGAGISSIPSTSVHRKTQLQQLFLEASRLAEARGARALLCGDLNSSPELGEWAPLASRFGFVDAWRPSGGPGHSWDGARAYCRDAAECGRGTRNPLVREGWLSPGDGAATRLDYIFCGEASRLTPLESRLALDEPEQGHWLSDHFGVMTTFEAAPFAAREGRPAPLGCPATGRSPAATGQRLAGQRSLLEDTPFSA</sequence>
<dbReference type="PaxDb" id="2903-EOD33600"/>
<comment type="cofactor">
    <cofactor evidence="1">
        <name>Mn(2+)</name>
        <dbReference type="ChEBI" id="CHEBI:29035"/>
    </cofactor>
</comment>
<reference evidence="13" key="2">
    <citation type="submission" date="2024-10" db="UniProtKB">
        <authorList>
            <consortium name="EnsemblProtists"/>
        </authorList>
    </citation>
    <scope>IDENTIFICATION</scope>
</reference>
<dbReference type="Proteomes" id="UP000013827">
    <property type="component" value="Unassembled WGS sequence"/>
</dbReference>
<dbReference type="EnsemblProtists" id="EOD33600">
    <property type="protein sequence ID" value="EOD33600"/>
    <property type="gene ID" value="EMIHUDRAFT_467770"/>
</dbReference>
<keyword evidence="9" id="KW-0234">DNA repair</keyword>
<dbReference type="PANTHER" id="PTHR15822">
    <property type="entry name" value="TRAF AND TNF RECEPTOR-ASSOCIATED PROTEIN"/>
    <property type="match status" value="1"/>
</dbReference>
<dbReference type="HOGENOM" id="CLU_835324_0_0_1"/>
<keyword evidence="4" id="KW-0540">Nuclease</keyword>
<evidence type="ECO:0000256" key="3">
    <source>
        <dbReference type="ARBA" id="ARBA00004322"/>
    </source>
</evidence>
<dbReference type="Gene3D" id="3.60.10.10">
    <property type="entry name" value="Endonuclease/exonuclease/phosphatase"/>
    <property type="match status" value="1"/>
</dbReference>
<keyword evidence="6" id="KW-0227">DNA damage</keyword>
<keyword evidence="7" id="KW-0378">Hydrolase</keyword>
<evidence type="ECO:0000256" key="6">
    <source>
        <dbReference type="ARBA" id="ARBA00022763"/>
    </source>
</evidence>
<comment type="cofactor">
    <cofactor evidence="2">
        <name>Mg(2+)</name>
        <dbReference type="ChEBI" id="CHEBI:18420"/>
    </cofactor>
</comment>
<dbReference type="RefSeq" id="XP_005786029.1">
    <property type="nucleotide sequence ID" value="XM_005785972.1"/>
</dbReference>
<reference evidence="14" key="1">
    <citation type="journal article" date="2013" name="Nature">
        <title>Pan genome of the phytoplankton Emiliania underpins its global distribution.</title>
        <authorList>
            <person name="Read B.A."/>
            <person name="Kegel J."/>
            <person name="Klute M.J."/>
            <person name="Kuo A."/>
            <person name="Lefebvre S.C."/>
            <person name="Maumus F."/>
            <person name="Mayer C."/>
            <person name="Miller J."/>
            <person name="Monier A."/>
            <person name="Salamov A."/>
            <person name="Young J."/>
            <person name="Aguilar M."/>
            <person name="Claverie J.M."/>
            <person name="Frickenhaus S."/>
            <person name="Gonzalez K."/>
            <person name="Herman E.K."/>
            <person name="Lin Y.C."/>
            <person name="Napier J."/>
            <person name="Ogata H."/>
            <person name="Sarno A.F."/>
            <person name="Shmutz J."/>
            <person name="Schroeder D."/>
            <person name="de Vargas C."/>
            <person name="Verret F."/>
            <person name="von Dassow P."/>
            <person name="Valentin K."/>
            <person name="Van de Peer Y."/>
            <person name="Wheeler G."/>
            <person name="Dacks J.B."/>
            <person name="Delwiche C.F."/>
            <person name="Dyhrman S.T."/>
            <person name="Glockner G."/>
            <person name="John U."/>
            <person name="Richards T."/>
            <person name="Worden A.Z."/>
            <person name="Zhang X."/>
            <person name="Grigoriev I.V."/>
            <person name="Allen A.E."/>
            <person name="Bidle K."/>
            <person name="Borodovsky M."/>
            <person name="Bowler C."/>
            <person name="Brownlee C."/>
            <person name="Cock J.M."/>
            <person name="Elias M."/>
            <person name="Gladyshev V.N."/>
            <person name="Groth M."/>
            <person name="Guda C."/>
            <person name="Hadaegh A."/>
            <person name="Iglesias-Rodriguez M.D."/>
            <person name="Jenkins J."/>
            <person name="Jones B.M."/>
            <person name="Lawson T."/>
            <person name="Leese F."/>
            <person name="Lindquist E."/>
            <person name="Lobanov A."/>
            <person name="Lomsadze A."/>
            <person name="Malik S.B."/>
            <person name="Marsh M.E."/>
            <person name="Mackinder L."/>
            <person name="Mock T."/>
            <person name="Mueller-Roeber B."/>
            <person name="Pagarete A."/>
            <person name="Parker M."/>
            <person name="Probert I."/>
            <person name="Quesneville H."/>
            <person name="Raines C."/>
            <person name="Rensing S.A."/>
            <person name="Riano-Pachon D.M."/>
            <person name="Richier S."/>
            <person name="Rokitta S."/>
            <person name="Shiraiwa Y."/>
            <person name="Soanes D.M."/>
            <person name="van der Giezen M."/>
            <person name="Wahlund T.M."/>
            <person name="Williams B."/>
            <person name="Wilson W."/>
            <person name="Wolfe G."/>
            <person name="Wurch L.L."/>
        </authorList>
    </citation>
    <scope>NUCLEOTIDE SEQUENCE</scope>
</reference>
<dbReference type="InterPro" id="IPR005135">
    <property type="entry name" value="Endo/exonuclease/phosphatase"/>
</dbReference>
<name>A0A0D3KCW5_EMIH1</name>
<keyword evidence="10" id="KW-0539">Nucleus</keyword>
<dbReference type="SUPFAM" id="SSF56219">
    <property type="entry name" value="DNase I-like"/>
    <property type="match status" value="1"/>
</dbReference>
<dbReference type="InterPro" id="IPR051547">
    <property type="entry name" value="TDP2-like"/>
</dbReference>
<dbReference type="InterPro" id="IPR036691">
    <property type="entry name" value="Endo/exonu/phosph_ase_sf"/>
</dbReference>
<dbReference type="GeneID" id="17278871"/>
<dbReference type="GO" id="GO:0016787">
    <property type="term" value="F:hydrolase activity"/>
    <property type="evidence" value="ECO:0007669"/>
    <property type="project" value="UniProtKB-KW"/>
</dbReference>
<dbReference type="GO" id="GO:0046872">
    <property type="term" value="F:metal ion binding"/>
    <property type="evidence" value="ECO:0007669"/>
    <property type="project" value="UniProtKB-KW"/>
</dbReference>
<evidence type="ECO:0000256" key="9">
    <source>
        <dbReference type="ARBA" id="ARBA00023204"/>
    </source>
</evidence>
<evidence type="ECO:0000256" key="11">
    <source>
        <dbReference type="SAM" id="MobiDB-lite"/>
    </source>
</evidence>
<dbReference type="Pfam" id="PF03372">
    <property type="entry name" value="Exo_endo_phos"/>
    <property type="match status" value="1"/>
</dbReference>
<feature type="region of interest" description="Disordered" evidence="11">
    <location>
        <begin position="358"/>
        <end position="392"/>
    </location>
</feature>
<evidence type="ECO:0000256" key="1">
    <source>
        <dbReference type="ARBA" id="ARBA00001936"/>
    </source>
</evidence>
<keyword evidence="14" id="KW-1185">Reference proteome</keyword>
<accession>A0A0D3KCW5</accession>
<feature type="domain" description="Endonuclease/exonuclease/phosphatase" evidence="12">
    <location>
        <begin position="19"/>
        <end position="340"/>
    </location>
</feature>
<dbReference type="AlphaFoldDB" id="A0A0D3KCW5"/>
<evidence type="ECO:0000256" key="7">
    <source>
        <dbReference type="ARBA" id="ARBA00022801"/>
    </source>
</evidence>
<comment type="subcellular location">
    <subcellularLocation>
        <location evidence="3">Nucleus</location>
        <location evidence="3">PML body</location>
    </subcellularLocation>
</comment>
<evidence type="ECO:0000313" key="14">
    <source>
        <dbReference type="Proteomes" id="UP000013827"/>
    </source>
</evidence>
<evidence type="ECO:0000256" key="2">
    <source>
        <dbReference type="ARBA" id="ARBA00001946"/>
    </source>
</evidence>
<evidence type="ECO:0000256" key="5">
    <source>
        <dbReference type="ARBA" id="ARBA00022723"/>
    </source>
</evidence>
<dbReference type="GO" id="GO:0004518">
    <property type="term" value="F:nuclease activity"/>
    <property type="evidence" value="ECO:0007669"/>
    <property type="project" value="UniProtKB-KW"/>
</dbReference>
<dbReference type="KEGG" id="ehx:EMIHUDRAFT_467770"/>
<dbReference type="GO" id="GO:0006281">
    <property type="term" value="P:DNA repair"/>
    <property type="evidence" value="ECO:0007669"/>
    <property type="project" value="UniProtKB-KW"/>
</dbReference>
<keyword evidence="8" id="KW-0460">Magnesium</keyword>